<gene>
    <name evidence="1" type="ORF">CLUMA_CG011731</name>
</gene>
<sequence>MSSHEHFQNESSQVKSGPCIKNIKEFNDTSRIKLFNSLSSMPHVYKDQKCITKKPNYGKSPHQHSHNSTFMIHDQIPTSYSGKKRNSSIHNSFVTFYNVGDSETTLFQFSYKSRKVSC</sequence>
<accession>A0A1J1IFQ8</accession>
<dbReference type="Proteomes" id="UP000183832">
    <property type="component" value="Unassembled WGS sequence"/>
</dbReference>
<evidence type="ECO:0000313" key="2">
    <source>
        <dbReference type="Proteomes" id="UP000183832"/>
    </source>
</evidence>
<dbReference type="EMBL" id="CVRI01000047">
    <property type="protein sequence ID" value="CRK98372.1"/>
    <property type="molecule type" value="Genomic_DNA"/>
</dbReference>
<dbReference type="AlphaFoldDB" id="A0A1J1IFQ8"/>
<keyword evidence="2" id="KW-1185">Reference proteome</keyword>
<reference evidence="1 2" key="1">
    <citation type="submission" date="2015-04" db="EMBL/GenBank/DDBJ databases">
        <authorList>
            <person name="Syromyatnikov M.Y."/>
            <person name="Popov V.N."/>
        </authorList>
    </citation>
    <scope>NUCLEOTIDE SEQUENCE [LARGE SCALE GENOMIC DNA]</scope>
</reference>
<proteinExistence type="predicted"/>
<protein>
    <submittedName>
        <fullName evidence="1">CLUMA_CG011731, isoform A</fullName>
    </submittedName>
</protein>
<name>A0A1J1IFQ8_9DIPT</name>
<organism evidence="1 2">
    <name type="scientific">Clunio marinus</name>
    <dbReference type="NCBI Taxonomy" id="568069"/>
    <lineage>
        <taxon>Eukaryota</taxon>
        <taxon>Metazoa</taxon>
        <taxon>Ecdysozoa</taxon>
        <taxon>Arthropoda</taxon>
        <taxon>Hexapoda</taxon>
        <taxon>Insecta</taxon>
        <taxon>Pterygota</taxon>
        <taxon>Neoptera</taxon>
        <taxon>Endopterygota</taxon>
        <taxon>Diptera</taxon>
        <taxon>Nematocera</taxon>
        <taxon>Chironomoidea</taxon>
        <taxon>Chironomidae</taxon>
        <taxon>Clunio</taxon>
    </lineage>
</organism>
<evidence type="ECO:0000313" key="1">
    <source>
        <dbReference type="EMBL" id="CRK98372.1"/>
    </source>
</evidence>